<feature type="region of interest" description="Disordered" evidence="1">
    <location>
        <begin position="81"/>
        <end position="114"/>
    </location>
</feature>
<dbReference type="Proteomes" id="UP000784294">
    <property type="component" value="Unassembled WGS sequence"/>
</dbReference>
<name>A0A448XID9_9PLAT</name>
<gene>
    <name evidence="2" type="ORF">PXEA_LOCUS30800</name>
</gene>
<dbReference type="EMBL" id="CAAALY010254724">
    <property type="protein sequence ID" value="VEL37360.1"/>
    <property type="molecule type" value="Genomic_DNA"/>
</dbReference>
<evidence type="ECO:0000256" key="1">
    <source>
        <dbReference type="SAM" id="MobiDB-lite"/>
    </source>
</evidence>
<feature type="compositionally biased region" description="Acidic residues" evidence="1">
    <location>
        <begin position="84"/>
        <end position="113"/>
    </location>
</feature>
<reference evidence="2" key="1">
    <citation type="submission" date="2018-11" db="EMBL/GenBank/DDBJ databases">
        <authorList>
            <consortium name="Pathogen Informatics"/>
        </authorList>
    </citation>
    <scope>NUCLEOTIDE SEQUENCE</scope>
</reference>
<keyword evidence="3" id="KW-1185">Reference proteome</keyword>
<comment type="caution">
    <text evidence="2">The sequence shown here is derived from an EMBL/GenBank/DDBJ whole genome shotgun (WGS) entry which is preliminary data.</text>
</comment>
<organism evidence="2 3">
    <name type="scientific">Protopolystoma xenopodis</name>
    <dbReference type="NCBI Taxonomy" id="117903"/>
    <lineage>
        <taxon>Eukaryota</taxon>
        <taxon>Metazoa</taxon>
        <taxon>Spiralia</taxon>
        <taxon>Lophotrochozoa</taxon>
        <taxon>Platyhelminthes</taxon>
        <taxon>Monogenea</taxon>
        <taxon>Polyopisthocotylea</taxon>
        <taxon>Polystomatidea</taxon>
        <taxon>Polystomatidae</taxon>
        <taxon>Protopolystoma</taxon>
    </lineage>
</organism>
<dbReference type="AlphaFoldDB" id="A0A448XID9"/>
<accession>A0A448XID9</accession>
<sequence length="169" mass="18718">MAGTNWLNVLNCFSSAMHFLQTGAPDSLARLDATPAAYAASQDRVHRSSPEARIGAADRLTHHRRSVPRCWMVQTDAHRRLEGDDVDVDDDDVDVDDDDDEDGADNEDDDDEDRLCGEAGFVLDLSASSALDALIRMANTTMQQLDHSKPATSKAHQNLRMEVGFRDYQ</sequence>
<evidence type="ECO:0000313" key="3">
    <source>
        <dbReference type="Proteomes" id="UP000784294"/>
    </source>
</evidence>
<evidence type="ECO:0000313" key="2">
    <source>
        <dbReference type="EMBL" id="VEL37360.1"/>
    </source>
</evidence>
<proteinExistence type="predicted"/>
<protein>
    <submittedName>
        <fullName evidence="2">Uncharacterized protein</fullName>
    </submittedName>
</protein>